<dbReference type="Proteomes" id="UP000237438">
    <property type="component" value="Unassembled WGS sequence"/>
</dbReference>
<comment type="caution">
    <text evidence="7">The sequence shown here is derived from an EMBL/GenBank/DDBJ whole genome shotgun (WGS) entry which is preliminary data.</text>
</comment>
<reference evidence="7 8" key="1">
    <citation type="submission" date="2017-10" db="EMBL/GenBank/DDBJ databases">
        <title>Development of genomic resources for the powdery mildew, Erysiphe pulchra.</title>
        <authorList>
            <person name="Wadl P.A."/>
            <person name="Mack B.M."/>
            <person name="Moore G."/>
            <person name="Beltz S.B."/>
        </authorList>
    </citation>
    <scope>NUCLEOTIDE SEQUENCE [LARGE SCALE GENOMIC DNA]</scope>
    <source>
        <strain evidence="7">Cflorida</strain>
    </source>
</reference>
<dbReference type="PANTHER" id="PTHR36206">
    <property type="entry name" value="ASPERCRYPTIN BIOSYNTHESIS CLUSTER-SPECIFIC TRANSCRIPTION REGULATOR ATNN-RELATED"/>
    <property type="match status" value="1"/>
</dbReference>
<dbReference type="STRING" id="225359.A0A2S4Q1U8"/>
<sequence length="612" mass="69271">MRCFKYGAECGGYLPIRSKESIKVSRQNRILIPKLHSAERHLLFPALNLFGSEAENQYFNVFSNQIAAAIFPYFNCESWIRIINQACVAHSSIRHAAIAIGALGKTYEIARLCKKVETGERVVMDIKRVSGSEIRLQSTSSDDLDKKANAHHRQALEHYDKAITIMRNDIENGNHDRRTSLIICMIINCFEHIHGNHKSAAIQAQTGLAIVHEFQSAAQRNWLHPQGYSSPCPDKIEDFLVQSFGRLEIQSMSVFDPRPQEVHIKLKNEGKEIIDIMPNPIQTIEQSRNYLELITRRVMHFNGSIHVQRVNPNATGSMPYPSPILNMLPLSGNRNHNPIPWIELKIPLANAQSILSSETLIQEKKELITELDTWTQASNDLLQSSISTSLQDAISALTLRISALVTKITIFSSLFLNETAYDALYPEFSQIVQYADQLIAIQKVQQSRNWNSQGFNFSTINMNFSFDLALIPALYVVMIKCRHAPTRLKALNLLRENPRREGVWDSAASSGLGAWVIDLEEDAARHYLLNSSSSLSSSSIHNTFSASERFHSESLLSINDIVTRMSSKFPEEVRVRGAQMRFDLLGRKASLECTQMDVKTKKFTRKKGVFSW</sequence>
<gene>
    <name evidence="7" type="ORF">EPUL_000993</name>
</gene>
<evidence type="ECO:0000313" key="8">
    <source>
        <dbReference type="Proteomes" id="UP000237438"/>
    </source>
</evidence>
<dbReference type="EMBL" id="PEDP01000016">
    <property type="protein sequence ID" value="POS88258.1"/>
    <property type="molecule type" value="Genomic_DNA"/>
</dbReference>
<keyword evidence="6" id="KW-0539">Nucleus</keyword>
<keyword evidence="1" id="KW-0479">Metal-binding</keyword>
<keyword evidence="8" id="KW-1185">Reference proteome</keyword>
<name>A0A2S4Q1U8_9PEZI</name>
<proteinExistence type="predicted"/>
<keyword evidence="5" id="KW-0804">Transcription</keyword>
<keyword evidence="2" id="KW-0862">Zinc</keyword>
<evidence type="ECO:0000256" key="4">
    <source>
        <dbReference type="ARBA" id="ARBA00023125"/>
    </source>
</evidence>
<evidence type="ECO:0000256" key="2">
    <source>
        <dbReference type="ARBA" id="ARBA00022833"/>
    </source>
</evidence>
<evidence type="ECO:0000313" key="7">
    <source>
        <dbReference type="EMBL" id="POS88258.1"/>
    </source>
</evidence>
<dbReference type="GO" id="GO:0003677">
    <property type="term" value="F:DNA binding"/>
    <property type="evidence" value="ECO:0007669"/>
    <property type="project" value="UniProtKB-KW"/>
</dbReference>
<organism evidence="7 8">
    <name type="scientific">Erysiphe pulchra</name>
    <dbReference type="NCBI Taxonomy" id="225359"/>
    <lineage>
        <taxon>Eukaryota</taxon>
        <taxon>Fungi</taxon>
        <taxon>Dikarya</taxon>
        <taxon>Ascomycota</taxon>
        <taxon>Pezizomycotina</taxon>
        <taxon>Leotiomycetes</taxon>
        <taxon>Erysiphales</taxon>
        <taxon>Erysiphaceae</taxon>
        <taxon>Erysiphe</taxon>
    </lineage>
</organism>
<evidence type="ECO:0000256" key="3">
    <source>
        <dbReference type="ARBA" id="ARBA00023015"/>
    </source>
</evidence>
<evidence type="ECO:0000256" key="6">
    <source>
        <dbReference type="ARBA" id="ARBA00023242"/>
    </source>
</evidence>
<dbReference type="AlphaFoldDB" id="A0A2S4Q1U8"/>
<evidence type="ECO:0000256" key="5">
    <source>
        <dbReference type="ARBA" id="ARBA00023163"/>
    </source>
</evidence>
<dbReference type="OrthoDB" id="2593732at2759"/>
<dbReference type="InterPro" id="IPR052360">
    <property type="entry name" value="Transcr_Regulatory_Proteins"/>
</dbReference>
<protein>
    <submittedName>
        <fullName evidence="7">Uncharacterized protein</fullName>
    </submittedName>
</protein>
<dbReference type="PANTHER" id="PTHR36206:SF4">
    <property type="entry name" value="HYPOTHETICAL CONSERVED PROTEIN (EUROFUNG)-RELATED"/>
    <property type="match status" value="1"/>
</dbReference>
<dbReference type="GO" id="GO:0046872">
    <property type="term" value="F:metal ion binding"/>
    <property type="evidence" value="ECO:0007669"/>
    <property type="project" value="UniProtKB-KW"/>
</dbReference>
<keyword evidence="4" id="KW-0238">DNA-binding</keyword>
<keyword evidence="3" id="KW-0805">Transcription regulation</keyword>
<evidence type="ECO:0000256" key="1">
    <source>
        <dbReference type="ARBA" id="ARBA00022723"/>
    </source>
</evidence>
<accession>A0A2S4Q1U8</accession>